<dbReference type="PANTHER" id="PTHR43133:SF8">
    <property type="entry name" value="RNA POLYMERASE SIGMA FACTOR HI_1459-RELATED"/>
    <property type="match status" value="1"/>
</dbReference>
<accession>A0A7U3ZKB7</accession>
<feature type="domain" description="RNA polymerase sigma-70 region 2" evidence="6">
    <location>
        <begin position="21"/>
        <end position="86"/>
    </location>
</feature>
<evidence type="ECO:0000256" key="5">
    <source>
        <dbReference type="ARBA" id="ARBA00023163"/>
    </source>
</evidence>
<dbReference type="AlphaFoldDB" id="A0A7U3ZKB7"/>
<dbReference type="InterPro" id="IPR007627">
    <property type="entry name" value="RNA_pol_sigma70_r2"/>
</dbReference>
<keyword evidence="3" id="KW-0731">Sigma factor</keyword>
<gene>
    <name evidence="8" type="ordered locus">Runsl_2400</name>
</gene>
<dbReference type="InterPro" id="IPR036388">
    <property type="entry name" value="WH-like_DNA-bd_sf"/>
</dbReference>
<keyword evidence="5" id="KW-0804">Transcription</keyword>
<comment type="similarity">
    <text evidence="1">Belongs to the sigma-70 factor family. ECF subfamily.</text>
</comment>
<dbReference type="PANTHER" id="PTHR43133">
    <property type="entry name" value="RNA POLYMERASE ECF-TYPE SIGMA FACTO"/>
    <property type="match status" value="1"/>
</dbReference>
<dbReference type="GO" id="GO:0016987">
    <property type="term" value="F:sigma factor activity"/>
    <property type="evidence" value="ECO:0007669"/>
    <property type="project" value="UniProtKB-KW"/>
</dbReference>
<reference evidence="9" key="1">
    <citation type="submission" date="2011-06" db="EMBL/GenBank/DDBJ databases">
        <title>The complete genome of chromosome of Runella slithyformis DSM 19594.</title>
        <authorList>
            <consortium name="US DOE Joint Genome Institute (JGI-PGF)"/>
            <person name="Lucas S."/>
            <person name="Han J."/>
            <person name="Lapidus A."/>
            <person name="Bruce D."/>
            <person name="Goodwin L."/>
            <person name="Pitluck S."/>
            <person name="Peters L."/>
            <person name="Kyrpides N."/>
            <person name="Mavromatis K."/>
            <person name="Ivanova N."/>
            <person name="Ovchinnikova G."/>
            <person name="Zhang X."/>
            <person name="Misra M."/>
            <person name="Detter J.C."/>
            <person name="Tapia R."/>
            <person name="Han C."/>
            <person name="Land M."/>
            <person name="Hauser L."/>
            <person name="Markowitz V."/>
            <person name="Cheng J.-F."/>
            <person name="Hugenholtz P."/>
            <person name="Woyke T."/>
            <person name="Wu D."/>
            <person name="Tindall B."/>
            <person name="Faehrich R."/>
            <person name="Brambilla E."/>
            <person name="Klenk H.-P."/>
            <person name="Eisen J.A."/>
        </authorList>
    </citation>
    <scope>NUCLEOTIDE SEQUENCE [LARGE SCALE GENOMIC DNA]</scope>
    <source>
        <strain evidence="9">ATCC 29530 / DSM 19594 / LMG 11500 / NCIMB 11436 / LSU 4</strain>
    </source>
</reference>
<dbReference type="EMBL" id="CP002859">
    <property type="protein sequence ID" value="AEI48810.1"/>
    <property type="molecule type" value="Genomic_DNA"/>
</dbReference>
<keyword evidence="4" id="KW-0238">DNA-binding</keyword>
<evidence type="ECO:0000313" key="8">
    <source>
        <dbReference type="EMBL" id="AEI48810.1"/>
    </source>
</evidence>
<dbReference type="SUPFAM" id="SSF88659">
    <property type="entry name" value="Sigma3 and sigma4 domains of RNA polymerase sigma factors"/>
    <property type="match status" value="1"/>
</dbReference>
<evidence type="ECO:0000256" key="1">
    <source>
        <dbReference type="ARBA" id="ARBA00010641"/>
    </source>
</evidence>
<dbReference type="Proteomes" id="UP000000493">
    <property type="component" value="Chromosome"/>
</dbReference>
<keyword evidence="9" id="KW-1185">Reference proteome</keyword>
<evidence type="ECO:0000313" key="9">
    <source>
        <dbReference type="Proteomes" id="UP000000493"/>
    </source>
</evidence>
<evidence type="ECO:0000256" key="4">
    <source>
        <dbReference type="ARBA" id="ARBA00023125"/>
    </source>
</evidence>
<dbReference type="InterPro" id="IPR013249">
    <property type="entry name" value="RNA_pol_sigma70_r4_t2"/>
</dbReference>
<keyword evidence="2" id="KW-0805">Transcription regulation</keyword>
<dbReference type="Pfam" id="PF04542">
    <property type="entry name" value="Sigma70_r2"/>
    <property type="match status" value="1"/>
</dbReference>
<reference evidence="8 9" key="2">
    <citation type="journal article" date="2012" name="Stand. Genomic Sci.">
        <title>Complete genome sequence of the aquatic bacterium Runella slithyformis type strain (LSU 4(T)).</title>
        <authorList>
            <person name="Copeland A."/>
            <person name="Zhang X."/>
            <person name="Misra M."/>
            <person name="Lapidus A."/>
            <person name="Nolan M."/>
            <person name="Lucas S."/>
            <person name="Deshpande S."/>
            <person name="Cheng J.F."/>
            <person name="Tapia R."/>
            <person name="Goodwin L.A."/>
            <person name="Pitluck S."/>
            <person name="Liolios K."/>
            <person name="Pagani I."/>
            <person name="Ivanova N."/>
            <person name="Mikhailova N."/>
            <person name="Pati A."/>
            <person name="Chen A."/>
            <person name="Palaniappan K."/>
            <person name="Land M."/>
            <person name="Hauser L."/>
            <person name="Pan C."/>
            <person name="Jeffries C.D."/>
            <person name="Detter J.C."/>
            <person name="Brambilla E.M."/>
            <person name="Rohde M."/>
            <person name="Djao O.D."/>
            <person name="Goker M."/>
            <person name="Sikorski J."/>
            <person name="Tindall B.J."/>
            <person name="Woyke T."/>
            <person name="Bristow J."/>
            <person name="Eisen J.A."/>
            <person name="Markowitz V."/>
            <person name="Hugenholtz P."/>
            <person name="Kyrpides N.C."/>
            <person name="Klenk H.P."/>
            <person name="Mavromatis K."/>
        </authorList>
    </citation>
    <scope>NUCLEOTIDE SEQUENCE [LARGE SCALE GENOMIC DNA]</scope>
    <source>
        <strain evidence="9">ATCC 29530 / DSM 19594 / LMG 11500 / NCIMB 11436 / LSU 4</strain>
    </source>
</reference>
<dbReference type="InterPro" id="IPR014284">
    <property type="entry name" value="RNA_pol_sigma-70_dom"/>
</dbReference>
<evidence type="ECO:0000256" key="3">
    <source>
        <dbReference type="ARBA" id="ARBA00023082"/>
    </source>
</evidence>
<dbReference type="NCBIfam" id="TIGR02937">
    <property type="entry name" value="sigma70-ECF"/>
    <property type="match status" value="1"/>
</dbReference>
<evidence type="ECO:0000259" key="6">
    <source>
        <dbReference type="Pfam" id="PF04542"/>
    </source>
</evidence>
<dbReference type="Pfam" id="PF08281">
    <property type="entry name" value="Sigma70_r4_2"/>
    <property type="match status" value="1"/>
</dbReference>
<dbReference type="InterPro" id="IPR039425">
    <property type="entry name" value="RNA_pol_sigma-70-like"/>
</dbReference>
<dbReference type="RefSeq" id="WP_013928121.1">
    <property type="nucleotide sequence ID" value="NC_015703.1"/>
</dbReference>
<dbReference type="SUPFAM" id="SSF88946">
    <property type="entry name" value="Sigma2 domain of RNA polymerase sigma factors"/>
    <property type="match status" value="1"/>
</dbReference>
<dbReference type="InterPro" id="IPR013324">
    <property type="entry name" value="RNA_pol_sigma_r3/r4-like"/>
</dbReference>
<dbReference type="CDD" id="cd06171">
    <property type="entry name" value="Sigma70_r4"/>
    <property type="match status" value="1"/>
</dbReference>
<sequence>MTDEQAMYAVSRGDLDKAAILYERYKKPLLNFFLYRQNDRENARDLTQQVFLRMLRYRHTYREGASFRTWVLEIARNVFFDYLKQNPTHSDLADVPDMGESYDETEEQHQYLYHALARLPDGYREVLMLSRFQNMSYEEIGQTLGLSVPNVKVRVFRALQKLRDLYFNVSRDGYRSEESE</sequence>
<protein>
    <submittedName>
        <fullName evidence="8">RNA polymerase, sigma-24 subunit, ECF subfamily</fullName>
    </submittedName>
</protein>
<dbReference type="GO" id="GO:0003677">
    <property type="term" value="F:DNA binding"/>
    <property type="evidence" value="ECO:0007669"/>
    <property type="project" value="UniProtKB-KW"/>
</dbReference>
<dbReference type="Gene3D" id="1.10.10.10">
    <property type="entry name" value="Winged helix-like DNA-binding domain superfamily/Winged helix DNA-binding domain"/>
    <property type="match status" value="1"/>
</dbReference>
<evidence type="ECO:0000256" key="2">
    <source>
        <dbReference type="ARBA" id="ARBA00023015"/>
    </source>
</evidence>
<organism evidence="8 9">
    <name type="scientific">Runella slithyformis (strain ATCC 29530 / DSM 19594 / LMG 11500 / NCIMB 11436 / LSU 4)</name>
    <dbReference type="NCBI Taxonomy" id="761193"/>
    <lineage>
        <taxon>Bacteria</taxon>
        <taxon>Pseudomonadati</taxon>
        <taxon>Bacteroidota</taxon>
        <taxon>Cytophagia</taxon>
        <taxon>Cytophagales</taxon>
        <taxon>Spirosomataceae</taxon>
        <taxon>Runella</taxon>
    </lineage>
</organism>
<feature type="domain" description="RNA polymerase sigma factor 70 region 4 type 2" evidence="7">
    <location>
        <begin position="110"/>
        <end position="162"/>
    </location>
</feature>
<evidence type="ECO:0000259" key="7">
    <source>
        <dbReference type="Pfam" id="PF08281"/>
    </source>
</evidence>
<dbReference type="GO" id="GO:0006352">
    <property type="term" value="P:DNA-templated transcription initiation"/>
    <property type="evidence" value="ECO:0007669"/>
    <property type="project" value="InterPro"/>
</dbReference>
<dbReference type="InterPro" id="IPR013325">
    <property type="entry name" value="RNA_pol_sigma_r2"/>
</dbReference>
<name>A0A7U3ZKB7_RUNSL</name>
<proteinExistence type="inferred from homology"/>
<dbReference type="Gene3D" id="1.10.1740.10">
    <property type="match status" value="1"/>
</dbReference>
<dbReference type="KEGG" id="rsi:Runsl_2400"/>